<accession>A0A645FWE4</accession>
<proteinExistence type="predicted"/>
<dbReference type="EMBL" id="VSSQ01063270">
    <property type="protein sequence ID" value="MPN16334.1"/>
    <property type="molecule type" value="Genomic_DNA"/>
</dbReference>
<organism evidence="2">
    <name type="scientific">bioreactor metagenome</name>
    <dbReference type="NCBI Taxonomy" id="1076179"/>
    <lineage>
        <taxon>unclassified sequences</taxon>
        <taxon>metagenomes</taxon>
        <taxon>ecological metagenomes</taxon>
    </lineage>
</organism>
<dbReference type="SUPFAM" id="SSF101082">
    <property type="entry name" value="Typo IV secretion system protein TraC"/>
    <property type="match status" value="1"/>
</dbReference>
<dbReference type="NCBIfam" id="TIGR02780">
    <property type="entry name" value="TrbJ_Ti"/>
    <property type="match status" value="1"/>
</dbReference>
<name>A0A645FWE4_9ZZZZ</name>
<sequence>MNAVNTLDYYRNQLGSLDAYLGKFQDVSYYRSSPCFSAAGCSDAERAAMEQNRRLSSESQKKANDALFKGLEQQQRNLTADARQLERLQSAAQGATGQMQAIGFANQLAANQANQLLQIRGLLIAQQNAATARMQAQADLEAQQQAADQQQGQQRRQQRQPPLQLRPCRRHGQQGSALRHLRALPEGAQQTIGQFTEMVQHSAHAASAQRGVAQQLHLPGLGLAVLLAQAL</sequence>
<reference evidence="2" key="1">
    <citation type="submission" date="2019-08" db="EMBL/GenBank/DDBJ databases">
        <authorList>
            <person name="Kucharzyk K."/>
            <person name="Murdoch R.W."/>
            <person name="Higgins S."/>
            <person name="Loffler F."/>
        </authorList>
    </citation>
    <scope>NUCLEOTIDE SEQUENCE</scope>
</reference>
<feature type="compositionally biased region" description="Low complexity" evidence="1">
    <location>
        <begin position="141"/>
        <end position="166"/>
    </location>
</feature>
<feature type="region of interest" description="Disordered" evidence="1">
    <location>
        <begin position="141"/>
        <end position="178"/>
    </location>
</feature>
<evidence type="ECO:0000313" key="2">
    <source>
        <dbReference type="EMBL" id="MPN16334.1"/>
    </source>
</evidence>
<dbReference type="AlphaFoldDB" id="A0A645FWE4"/>
<gene>
    <name evidence="2" type="ORF">SDC9_163673</name>
</gene>
<comment type="caution">
    <text evidence="2">The sequence shown here is derived from an EMBL/GenBank/DDBJ whole genome shotgun (WGS) entry which is preliminary data.</text>
</comment>
<evidence type="ECO:0000256" key="1">
    <source>
        <dbReference type="SAM" id="MobiDB-lite"/>
    </source>
</evidence>
<evidence type="ECO:0008006" key="3">
    <source>
        <dbReference type="Google" id="ProtNLM"/>
    </source>
</evidence>
<dbReference type="InterPro" id="IPR014147">
    <property type="entry name" value="T4SS_TrbJ"/>
</dbReference>
<protein>
    <recommendedName>
        <fullName evidence="3">Conjugal transfer protein TrbJ</fullName>
    </recommendedName>
</protein>